<dbReference type="PROSITE" id="PS50206">
    <property type="entry name" value="RHODANESE_3"/>
    <property type="match status" value="1"/>
</dbReference>
<sequence length="290" mass="32814">MLYNRLDFHMSVFISYEELKELNPESYMLIYCLPRSKIPAQHVPGSFLFYIEDDPDLFIKESASVELDSNKAIVCYGTGDRMEYSCKAYWGFRAAGATNIHVLLGGFKLFKNTNIELSDGAPPLLKKRTGNKLQFDRNLVMTSQDFLKKQVIYHQIFYLDAVPFNMIDIRGNILTQNQVSQNLSQRGFSIIPDRAAIVHGAMAGLLALLLKYLDYESVAIVIGDTKTITEKAETSRLTYSAHEGQKNNDSSLVSKSFLGIDISHYTTQLPESEKIQESGRTEHTCYCTVM</sequence>
<dbReference type="InterPro" id="IPR036873">
    <property type="entry name" value="Rhodanese-like_dom_sf"/>
</dbReference>
<dbReference type="AlphaFoldDB" id="A0AAU9JSE0"/>
<dbReference type="Proteomes" id="UP001162131">
    <property type="component" value="Unassembled WGS sequence"/>
</dbReference>
<keyword evidence="3" id="KW-1185">Reference proteome</keyword>
<organism evidence="2 3">
    <name type="scientific">Blepharisma stoltei</name>
    <dbReference type="NCBI Taxonomy" id="1481888"/>
    <lineage>
        <taxon>Eukaryota</taxon>
        <taxon>Sar</taxon>
        <taxon>Alveolata</taxon>
        <taxon>Ciliophora</taxon>
        <taxon>Postciliodesmatophora</taxon>
        <taxon>Heterotrichea</taxon>
        <taxon>Heterotrichida</taxon>
        <taxon>Blepharismidae</taxon>
        <taxon>Blepharisma</taxon>
    </lineage>
</organism>
<proteinExistence type="predicted"/>
<name>A0AAU9JSE0_9CILI</name>
<reference evidence="2" key="1">
    <citation type="submission" date="2021-09" db="EMBL/GenBank/DDBJ databases">
        <authorList>
            <consortium name="AG Swart"/>
            <person name="Singh M."/>
            <person name="Singh A."/>
            <person name="Seah K."/>
            <person name="Emmerich C."/>
        </authorList>
    </citation>
    <scope>NUCLEOTIDE SEQUENCE</scope>
    <source>
        <strain evidence="2">ATCC30299</strain>
    </source>
</reference>
<accession>A0AAU9JSE0</accession>
<dbReference type="Pfam" id="PF00581">
    <property type="entry name" value="Rhodanese"/>
    <property type="match status" value="1"/>
</dbReference>
<comment type="caution">
    <text evidence="2">The sequence shown here is derived from an EMBL/GenBank/DDBJ whole genome shotgun (WGS) entry which is preliminary data.</text>
</comment>
<evidence type="ECO:0000313" key="3">
    <source>
        <dbReference type="Proteomes" id="UP001162131"/>
    </source>
</evidence>
<evidence type="ECO:0000259" key="1">
    <source>
        <dbReference type="PROSITE" id="PS50206"/>
    </source>
</evidence>
<evidence type="ECO:0000313" key="2">
    <source>
        <dbReference type="EMBL" id="CAG9327457.1"/>
    </source>
</evidence>
<dbReference type="InterPro" id="IPR001763">
    <property type="entry name" value="Rhodanese-like_dom"/>
</dbReference>
<protein>
    <recommendedName>
        <fullName evidence="1">Rhodanese domain-containing protein</fullName>
    </recommendedName>
</protein>
<feature type="domain" description="Rhodanese" evidence="1">
    <location>
        <begin position="42"/>
        <end position="119"/>
    </location>
</feature>
<dbReference type="SUPFAM" id="SSF52821">
    <property type="entry name" value="Rhodanese/Cell cycle control phosphatase"/>
    <property type="match status" value="1"/>
</dbReference>
<dbReference type="Gene3D" id="3.40.250.10">
    <property type="entry name" value="Rhodanese-like domain"/>
    <property type="match status" value="1"/>
</dbReference>
<dbReference type="EMBL" id="CAJZBQ010000043">
    <property type="protein sequence ID" value="CAG9327457.1"/>
    <property type="molecule type" value="Genomic_DNA"/>
</dbReference>
<gene>
    <name evidence="2" type="ORF">BSTOLATCC_MIC43492</name>
</gene>